<dbReference type="Proteomes" id="UP000236724">
    <property type="component" value="Unassembled WGS sequence"/>
</dbReference>
<dbReference type="SUPFAM" id="SSF69336">
    <property type="entry name" value="Alpha subunit of glutamate synthase, C-terminal domain"/>
    <property type="match status" value="1"/>
</dbReference>
<evidence type="ECO:0000313" key="2">
    <source>
        <dbReference type="EMBL" id="SEH04909.1"/>
    </source>
</evidence>
<proteinExistence type="predicted"/>
<organism evidence="2 3">
    <name type="scientific">Candidatus Venteria ishoeyi</name>
    <dbReference type="NCBI Taxonomy" id="1899563"/>
    <lineage>
        <taxon>Bacteria</taxon>
        <taxon>Pseudomonadati</taxon>
        <taxon>Pseudomonadota</taxon>
        <taxon>Gammaproteobacteria</taxon>
        <taxon>Thiotrichales</taxon>
        <taxon>Thiotrichaceae</taxon>
        <taxon>Venteria</taxon>
    </lineage>
</organism>
<sequence length="99" mass="11738">MVELEPIPEEETEMEKTHQEGDLEMHGRVDILRDMTCGDEARLKKLIENHHRYTNSERAQEILDNWANYREKFIKVMPVDYRRALMQMKQESQSTSASA</sequence>
<protein>
    <submittedName>
        <fullName evidence="2">Ferredoxin-dependent glutamate synthase 1</fullName>
        <ecNumber evidence="2">1.4.7.1</ecNumber>
    </submittedName>
</protein>
<feature type="compositionally biased region" description="Acidic residues" evidence="1">
    <location>
        <begin position="1"/>
        <end position="13"/>
    </location>
</feature>
<feature type="region of interest" description="Disordered" evidence="1">
    <location>
        <begin position="1"/>
        <end position="26"/>
    </location>
</feature>
<dbReference type="AlphaFoldDB" id="A0A1H6F6H7"/>
<dbReference type="EMBL" id="FMSV02000131">
    <property type="protein sequence ID" value="SEH04909.1"/>
    <property type="molecule type" value="Genomic_DNA"/>
</dbReference>
<accession>A0A1H6F6H7</accession>
<dbReference type="PANTHER" id="PTHR43100">
    <property type="entry name" value="GLUTAMATE SYNTHASE [NADPH] SMALL CHAIN"/>
    <property type="match status" value="1"/>
</dbReference>
<evidence type="ECO:0000313" key="3">
    <source>
        <dbReference type="Proteomes" id="UP000236724"/>
    </source>
</evidence>
<evidence type="ECO:0000256" key="1">
    <source>
        <dbReference type="SAM" id="MobiDB-lite"/>
    </source>
</evidence>
<feature type="compositionally biased region" description="Basic and acidic residues" evidence="1">
    <location>
        <begin position="14"/>
        <end position="26"/>
    </location>
</feature>
<dbReference type="InterPro" id="IPR051394">
    <property type="entry name" value="Glutamate_Synthase"/>
</dbReference>
<dbReference type="EC" id="1.4.7.1" evidence="2"/>
<dbReference type="OrthoDB" id="9758182at2"/>
<dbReference type="PANTHER" id="PTHR43100:SF1">
    <property type="entry name" value="GLUTAMATE SYNTHASE [NADPH] SMALL CHAIN"/>
    <property type="match status" value="1"/>
</dbReference>
<keyword evidence="2" id="KW-0560">Oxidoreductase</keyword>
<keyword evidence="3" id="KW-1185">Reference proteome</keyword>
<dbReference type="InterPro" id="IPR036485">
    <property type="entry name" value="Glu_synth_asu_C_sf"/>
</dbReference>
<name>A0A1H6F6H7_9GAMM</name>
<reference evidence="2 3" key="1">
    <citation type="submission" date="2016-10" db="EMBL/GenBank/DDBJ databases">
        <authorList>
            <person name="de Groot N.N."/>
        </authorList>
    </citation>
    <scope>NUCLEOTIDE SEQUENCE [LARGE SCALE GENOMIC DNA]</scope>
    <source>
        <strain evidence="2">MBHS1</strain>
    </source>
</reference>
<gene>
    <name evidence="2" type="primary">gltB_1</name>
    <name evidence="2" type="ORF">MBHS_00761</name>
</gene>
<dbReference type="Gene3D" id="2.160.20.60">
    <property type="entry name" value="Glutamate synthase, alpha subunit, C-terminal domain"/>
    <property type="match status" value="1"/>
</dbReference>
<dbReference type="GO" id="GO:0016041">
    <property type="term" value="F:glutamate synthase (ferredoxin) activity"/>
    <property type="evidence" value="ECO:0007669"/>
    <property type="project" value="UniProtKB-EC"/>
</dbReference>